<proteinExistence type="predicted"/>
<evidence type="ECO:0008006" key="3">
    <source>
        <dbReference type="Google" id="ProtNLM"/>
    </source>
</evidence>
<dbReference type="RefSeq" id="WP_062845230.1">
    <property type="nucleotide sequence ID" value="NZ_CP014945.1"/>
</dbReference>
<evidence type="ECO:0000313" key="1">
    <source>
        <dbReference type="EMBL" id="AMT97693.1"/>
    </source>
</evidence>
<sequence>MKVRLKCYSECDDYYKKVLDRTSLRQGSTYQVIEIQKEYYRIDGEDGVGPCLYDKRIFDIIDPSIPEGYIYQFSYEDEEHSHEDDEGFIWRNSVEDYNITPKCFAQRAFFDFYHDGREEQVAIYNEYIRELKDTKLG</sequence>
<name>A0ABN4N3V1_9GAMM</name>
<dbReference type="Proteomes" id="UP000076104">
    <property type="component" value="Chromosome"/>
</dbReference>
<protein>
    <recommendedName>
        <fullName evidence="3">YopX protein domain-containing protein</fullName>
    </recommendedName>
</protein>
<gene>
    <name evidence="1" type="ORF">A3K91_2112</name>
</gene>
<dbReference type="GeneID" id="33058945"/>
<organism evidence="1 2">
    <name type="scientific">Psychrobacter alimentarius</name>
    <dbReference type="NCBI Taxonomy" id="261164"/>
    <lineage>
        <taxon>Bacteria</taxon>
        <taxon>Pseudomonadati</taxon>
        <taxon>Pseudomonadota</taxon>
        <taxon>Gammaproteobacteria</taxon>
        <taxon>Moraxellales</taxon>
        <taxon>Moraxellaceae</taxon>
        <taxon>Psychrobacter</taxon>
    </lineage>
</organism>
<keyword evidence="2" id="KW-1185">Reference proteome</keyword>
<accession>A0ABN4N3V1</accession>
<dbReference type="EMBL" id="CP014945">
    <property type="protein sequence ID" value="AMT97693.1"/>
    <property type="molecule type" value="Genomic_DNA"/>
</dbReference>
<evidence type="ECO:0000313" key="2">
    <source>
        <dbReference type="Proteomes" id="UP000076104"/>
    </source>
</evidence>
<reference evidence="1 2" key="1">
    <citation type="submission" date="2016-03" db="EMBL/GenBank/DDBJ databases">
        <title>Genome sequencing of Psychrobacter alimentarius PAMC 27889.</title>
        <authorList>
            <person name="Lee J."/>
            <person name="Kim O.-S."/>
        </authorList>
    </citation>
    <scope>NUCLEOTIDE SEQUENCE [LARGE SCALE GENOMIC DNA]</scope>
    <source>
        <strain evidence="1 2">PAMC 27889</strain>
    </source>
</reference>